<dbReference type="SUPFAM" id="SSF52540">
    <property type="entry name" value="P-loop containing nucleoside triphosphate hydrolases"/>
    <property type="match status" value="1"/>
</dbReference>
<dbReference type="PANTHER" id="PTHR30121:SF6">
    <property type="entry name" value="SLR6007 PROTEIN"/>
    <property type="match status" value="1"/>
</dbReference>
<organism evidence="3 4">
    <name type="scientific">Acetobacter musti</name>
    <dbReference type="NCBI Taxonomy" id="864732"/>
    <lineage>
        <taxon>Bacteria</taxon>
        <taxon>Pseudomonadati</taxon>
        <taxon>Pseudomonadota</taxon>
        <taxon>Alphaproteobacteria</taxon>
        <taxon>Acetobacterales</taxon>
        <taxon>Acetobacteraceae</taxon>
        <taxon>Acetobacter</taxon>
    </lineage>
</organism>
<keyword evidence="4" id="KW-1185">Reference proteome</keyword>
<dbReference type="InterPro" id="IPR032689">
    <property type="entry name" value="TraG-D_C"/>
</dbReference>
<dbReference type="Proteomes" id="UP000635278">
    <property type="component" value="Unassembled WGS sequence"/>
</dbReference>
<evidence type="ECO:0000259" key="2">
    <source>
        <dbReference type="Pfam" id="PF12696"/>
    </source>
</evidence>
<accession>A0ABX0JWS8</accession>
<feature type="domain" description="TraD/TraG TraM recognition site" evidence="2">
    <location>
        <begin position="435"/>
        <end position="512"/>
    </location>
</feature>
<dbReference type="EMBL" id="WOTB01000035">
    <property type="protein sequence ID" value="NHN86450.1"/>
    <property type="molecule type" value="Genomic_DNA"/>
</dbReference>
<dbReference type="CDD" id="cd01127">
    <property type="entry name" value="TrwB_TraG_TraD_VirD4"/>
    <property type="match status" value="1"/>
</dbReference>
<comment type="caution">
    <text evidence="3">The sequence shown here is derived from an EMBL/GenBank/DDBJ whole genome shotgun (WGS) entry which is preliminary data.</text>
</comment>
<sequence length="780" mass="84919">MVKRETGGPQARHQLKHGATYRDTRPFTVRMGEELRSSTSGFVLLILAGLCVLAPVVVGLAFPLALCLTLWVITRRPVLPFHLPKYSGLRDAHDLDPKTRRPRAAAGIMYLGTDGLTGQQLWLSSDAARQHAAVPGTTGAGKTTSAISLLANALAHGSGFILIDGKGDNTVHGDVLALARRFGLDDQVLNLNFLTASGIRQSNTFNPFATGNGDAIREMLVSQLGEPSSNDANGVFRDRAVGLAGTIAPVLAWMRDTHGVPINIETMRYAMELRWIGTLARHRVFLIRNPGSDRPIEVSVPEIPDDILYPAQAYLGELPGYDSSLAWNEQKENKPSEQHGYAKMYFTKIFTQLGVSLGHIFRAQIPDIDMRDVVLNRRILVVTLPALENSSDTLAGLGKIVVAAGRGVMAQLLGARLDGPAEEVFKLKAGSGDAPFHFFYDELAAYVTDGMDRQLAMGRGLNCMFWLGFQDLPGLTTRIGDKAFTLLGNANLTHAMRLQDAMRTREWIEKQSDRIEVSQATHFEGNSAGSYREGRGAEVREVARIPWADLQGLIEGEAITMYAGRIVHSKTFFAAVNGRAGAIRMAQPVMLPSALDLNRVAPDQQTLALLATIEGGLFQSELTTPRHEPDVLALQEAVPRFGTSPGEILRNFSKIADVVAGASGQLPCANDDGEGEDDDDAEILTPFSYMLRDAATVRREGFRAAPRTLPPIDGQLLGRLESVERRLDRQPGVARRQALLILGVRDALIKGERKEEAGVPGLTEKEILARIRTLRESTAA</sequence>
<dbReference type="PANTHER" id="PTHR30121">
    <property type="entry name" value="UNCHARACTERIZED PROTEIN YJGR-RELATED"/>
    <property type="match status" value="1"/>
</dbReference>
<keyword evidence="3" id="KW-0238">DNA-binding</keyword>
<evidence type="ECO:0000313" key="4">
    <source>
        <dbReference type="Proteomes" id="UP000635278"/>
    </source>
</evidence>
<gene>
    <name evidence="3" type="ORF">GOB93_17680</name>
</gene>
<keyword evidence="1" id="KW-0812">Transmembrane</keyword>
<dbReference type="Pfam" id="PF12696">
    <property type="entry name" value="TraG-D_C"/>
    <property type="match status" value="1"/>
</dbReference>
<evidence type="ECO:0000256" key="1">
    <source>
        <dbReference type="SAM" id="Phobius"/>
    </source>
</evidence>
<evidence type="ECO:0000313" key="3">
    <source>
        <dbReference type="EMBL" id="NHN86450.1"/>
    </source>
</evidence>
<name>A0ABX0JWS8_9PROT</name>
<dbReference type="GO" id="GO:0003677">
    <property type="term" value="F:DNA binding"/>
    <property type="evidence" value="ECO:0007669"/>
    <property type="project" value="UniProtKB-KW"/>
</dbReference>
<dbReference type="Gene3D" id="3.40.50.300">
    <property type="entry name" value="P-loop containing nucleotide triphosphate hydrolases"/>
    <property type="match status" value="2"/>
</dbReference>
<keyword evidence="1" id="KW-1133">Transmembrane helix</keyword>
<protein>
    <submittedName>
        <fullName evidence="3">Type IV secretion system DNA-binding domain-containing protein</fullName>
    </submittedName>
</protein>
<dbReference type="RefSeq" id="WP_173584796.1">
    <property type="nucleotide sequence ID" value="NZ_WOTB01000035.1"/>
</dbReference>
<dbReference type="InterPro" id="IPR027417">
    <property type="entry name" value="P-loop_NTPase"/>
</dbReference>
<keyword evidence="1" id="KW-0472">Membrane</keyword>
<proteinExistence type="predicted"/>
<reference evidence="3 4" key="1">
    <citation type="journal article" date="2020" name="Int. J. Syst. Evol. Microbiol.">
        <title>Novel acetic acid bacteria from cider fermentations: Acetobacter conturbans sp. nov. and Acetobacter fallax sp. nov.</title>
        <authorList>
            <person name="Sombolestani A.S."/>
            <person name="Cleenwerck I."/>
            <person name="Cnockaert M."/>
            <person name="Borremans W."/>
            <person name="Wieme A.D."/>
            <person name="De Vuyst L."/>
            <person name="Vandamme P."/>
        </authorList>
    </citation>
    <scope>NUCLEOTIDE SEQUENCE [LARGE SCALE GENOMIC DNA]</scope>
    <source>
        <strain evidence="3 4">LMG 30640</strain>
    </source>
</reference>
<dbReference type="InterPro" id="IPR051162">
    <property type="entry name" value="T4SS_component"/>
</dbReference>
<feature type="transmembrane region" description="Helical" evidence="1">
    <location>
        <begin position="40"/>
        <end position="73"/>
    </location>
</feature>